<keyword evidence="1" id="KW-1133">Transmembrane helix</keyword>
<accession>A0A4D6LV91</accession>
<dbReference type="Proteomes" id="UP000501690">
    <property type="component" value="Linkage Group LG5"/>
</dbReference>
<gene>
    <name evidence="2" type="ORF">DEO72_LG5g921</name>
</gene>
<dbReference type="EMBL" id="CP039349">
    <property type="protein sequence ID" value="QCD92852.1"/>
    <property type="molecule type" value="Genomic_DNA"/>
</dbReference>
<keyword evidence="1" id="KW-0812">Transmembrane</keyword>
<evidence type="ECO:0000313" key="2">
    <source>
        <dbReference type="EMBL" id="QCD92852.1"/>
    </source>
</evidence>
<proteinExistence type="predicted"/>
<evidence type="ECO:0000256" key="1">
    <source>
        <dbReference type="SAM" id="Phobius"/>
    </source>
</evidence>
<dbReference type="AlphaFoldDB" id="A0A4D6LV91"/>
<protein>
    <submittedName>
        <fullName evidence="2">Uncharacterized protein</fullName>
    </submittedName>
</protein>
<name>A0A4D6LV91_VIGUN</name>
<sequence length="132" mass="14750">MEIEMAMTADGTAAAAFRRGVVSGAMVMQWLEMNSRWCGRMDENEGGSRWWCSLLVFAAAAIYNGGAGTSMVARRGVAMVKVALLFVVAGRREGAVEMEVEISGELQWWPARRWRRRLPWWVKGKLGLGFHV</sequence>
<reference evidence="2 3" key="1">
    <citation type="submission" date="2019-04" db="EMBL/GenBank/DDBJ databases">
        <title>An improved genome assembly and genetic linkage map for asparagus bean, Vigna unguiculata ssp. sesquipedialis.</title>
        <authorList>
            <person name="Xia Q."/>
            <person name="Zhang R."/>
            <person name="Dong Y."/>
        </authorList>
    </citation>
    <scope>NUCLEOTIDE SEQUENCE [LARGE SCALE GENOMIC DNA]</scope>
    <source>
        <tissue evidence="2">Leaf</tissue>
    </source>
</reference>
<feature type="transmembrane region" description="Helical" evidence="1">
    <location>
        <begin position="50"/>
        <end position="66"/>
    </location>
</feature>
<organism evidence="2 3">
    <name type="scientific">Vigna unguiculata</name>
    <name type="common">Cowpea</name>
    <dbReference type="NCBI Taxonomy" id="3917"/>
    <lineage>
        <taxon>Eukaryota</taxon>
        <taxon>Viridiplantae</taxon>
        <taxon>Streptophyta</taxon>
        <taxon>Embryophyta</taxon>
        <taxon>Tracheophyta</taxon>
        <taxon>Spermatophyta</taxon>
        <taxon>Magnoliopsida</taxon>
        <taxon>eudicotyledons</taxon>
        <taxon>Gunneridae</taxon>
        <taxon>Pentapetalae</taxon>
        <taxon>rosids</taxon>
        <taxon>fabids</taxon>
        <taxon>Fabales</taxon>
        <taxon>Fabaceae</taxon>
        <taxon>Papilionoideae</taxon>
        <taxon>50 kb inversion clade</taxon>
        <taxon>NPAAA clade</taxon>
        <taxon>indigoferoid/millettioid clade</taxon>
        <taxon>Phaseoleae</taxon>
        <taxon>Vigna</taxon>
    </lineage>
</organism>
<keyword evidence="3" id="KW-1185">Reference proteome</keyword>
<evidence type="ECO:0000313" key="3">
    <source>
        <dbReference type="Proteomes" id="UP000501690"/>
    </source>
</evidence>
<keyword evidence="1" id="KW-0472">Membrane</keyword>